<dbReference type="AlphaFoldDB" id="A0AAJ2GZ18"/>
<accession>A0AAJ2GZ18</accession>
<organism evidence="1 2">
    <name type="scientific">Rhizobium hidalgonense</name>
    <dbReference type="NCBI Taxonomy" id="1538159"/>
    <lineage>
        <taxon>Bacteria</taxon>
        <taxon>Pseudomonadati</taxon>
        <taxon>Pseudomonadota</taxon>
        <taxon>Alphaproteobacteria</taxon>
        <taxon>Hyphomicrobiales</taxon>
        <taxon>Rhizobiaceae</taxon>
        <taxon>Rhizobium/Agrobacterium group</taxon>
        <taxon>Rhizobium</taxon>
    </lineage>
</organism>
<name>A0AAJ2GZ18_9HYPH</name>
<evidence type="ECO:0000313" key="1">
    <source>
        <dbReference type="EMBL" id="MDR9777606.1"/>
    </source>
</evidence>
<dbReference type="RefSeq" id="WP_310865830.1">
    <property type="nucleotide sequence ID" value="NZ_JAVLSF010000055.1"/>
</dbReference>
<proteinExistence type="predicted"/>
<protein>
    <submittedName>
        <fullName evidence="1">Uncharacterized protein</fullName>
    </submittedName>
</protein>
<comment type="caution">
    <text evidence="1">The sequence shown here is derived from an EMBL/GenBank/DDBJ whole genome shotgun (WGS) entry which is preliminary data.</text>
</comment>
<reference evidence="1" key="1">
    <citation type="submission" date="2023-04" db="EMBL/GenBank/DDBJ databases">
        <title>Genomic characterization of faba bean (Vicia faba) microsymbionts in Mexican soils.</title>
        <authorList>
            <person name="Rivera Orduna F.N."/>
            <person name="Guevara-Luna J."/>
            <person name="Yan J."/>
            <person name="Arroyo-Herrera I."/>
            <person name="Li Y."/>
            <person name="Vasquez-Murrieta M.S."/>
            <person name="Wang E.T."/>
        </authorList>
    </citation>
    <scope>NUCLEOTIDE SEQUENCE</scope>
    <source>
        <strain evidence="1">CH26</strain>
    </source>
</reference>
<evidence type="ECO:0000313" key="2">
    <source>
        <dbReference type="Proteomes" id="UP001268610"/>
    </source>
</evidence>
<gene>
    <name evidence="1" type="ORF">RJJ65_34260</name>
</gene>
<dbReference type="EMBL" id="JAVLSF010000055">
    <property type="protein sequence ID" value="MDR9777606.1"/>
    <property type="molecule type" value="Genomic_DNA"/>
</dbReference>
<sequence>MNTNYMALMTSTANAKPMPIRINQDRMQTALTADTFAVPQGLSREQLRRFIIDSGKK</sequence>
<dbReference type="Proteomes" id="UP001268610">
    <property type="component" value="Unassembled WGS sequence"/>
</dbReference>